<evidence type="ECO:0000256" key="3">
    <source>
        <dbReference type="SAM" id="SignalP"/>
    </source>
</evidence>
<dbReference type="CDD" id="cd23509">
    <property type="entry name" value="Gnk2-like"/>
    <property type="match status" value="1"/>
</dbReference>
<gene>
    <name evidence="6" type="ORF">HannXRQ_Chr05g0130561</name>
    <name evidence="5" type="ORF">HanXRQr2_Chr05g0193951</name>
</gene>
<dbReference type="PANTHER" id="PTHR32099:SF109">
    <property type="entry name" value="GNK2-LIKE DOMAIN-CONTAINING PROTEIN"/>
    <property type="match status" value="1"/>
</dbReference>
<dbReference type="Gene3D" id="3.30.430.20">
    <property type="entry name" value="Gnk2 domain, C-X8-C-X2-C motif"/>
    <property type="match status" value="2"/>
</dbReference>
<keyword evidence="1 3" id="KW-0732">Signal</keyword>
<dbReference type="InterPro" id="IPR002902">
    <property type="entry name" value="GNK2"/>
</dbReference>
<dbReference type="InterPro" id="IPR038408">
    <property type="entry name" value="GNK2_sf"/>
</dbReference>
<protein>
    <submittedName>
        <fullName evidence="5 6">Gnk2-like domain-containing protein</fullName>
    </submittedName>
</protein>
<dbReference type="OrthoDB" id="1468518at2759"/>
<evidence type="ECO:0000313" key="5">
    <source>
        <dbReference type="EMBL" id="KAF5804160.1"/>
    </source>
</evidence>
<dbReference type="EMBL" id="CM007894">
    <property type="protein sequence ID" value="OTG23882.1"/>
    <property type="molecule type" value="Genomic_DNA"/>
</dbReference>
<accession>A0A251UM83</accession>
<feature type="domain" description="Gnk2-homologous" evidence="4">
    <location>
        <begin position="145"/>
        <end position="255"/>
    </location>
</feature>
<reference evidence="5" key="3">
    <citation type="submission" date="2020-06" db="EMBL/GenBank/DDBJ databases">
        <title>Helianthus annuus Genome sequencing and assembly Release 2.</title>
        <authorList>
            <person name="Gouzy J."/>
            <person name="Langlade N."/>
            <person name="Munos S."/>
        </authorList>
    </citation>
    <scope>NUCLEOTIDE SEQUENCE</scope>
    <source>
        <tissue evidence="5">Leaves</tissue>
    </source>
</reference>
<organism evidence="6 7">
    <name type="scientific">Helianthus annuus</name>
    <name type="common">Common sunflower</name>
    <dbReference type="NCBI Taxonomy" id="4232"/>
    <lineage>
        <taxon>Eukaryota</taxon>
        <taxon>Viridiplantae</taxon>
        <taxon>Streptophyta</taxon>
        <taxon>Embryophyta</taxon>
        <taxon>Tracheophyta</taxon>
        <taxon>Spermatophyta</taxon>
        <taxon>Magnoliopsida</taxon>
        <taxon>eudicotyledons</taxon>
        <taxon>Gunneridae</taxon>
        <taxon>Pentapetalae</taxon>
        <taxon>asterids</taxon>
        <taxon>campanulids</taxon>
        <taxon>Asterales</taxon>
        <taxon>Asteraceae</taxon>
        <taxon>Asteroideae</taxon>
        <taxon>Heliantheae alliance</taxon>
        <taxon>Heliantheae</taxon>
        <taxon>Helianthus</taxon>
    </lineage>
</organism>
<dbReference type="InParanoid" id="A0A251UM83"/>
<dbReference type="PROSITE" id="PS51473">
    <property type="entry name" value="GNK2"/>
    <property type="match status" value="2"/>
</dbReference>
<dbReference type="Pfam" id="PF01657">
    <property type="entry name" value="Stress-antifung"/>
    <property type="match status" value="2"/>
</dbReference>
<proteinExistence type="predicted"/>
<feature type="chain" id="PRO_5013168656" evidence="3">
    <location>
        <begin position="26"/>
        <end position="272"/>
    </location>
</feature>
<name>A0A251UM83_HELAN</name>
<sequence length="272" mass="30994">MEMKSKISFLFILQAIINGANLSTAQNLMQDRHECRGYFKSINVQKNRDSAFDKLIAQLKDSNSSYNGFHHTQVGDKPEEQVSAIYLCPPNAQSRPICECCLRHVVEYAVKKCPKQNEVVAWDLYESVQCMVRYSVGRKIFSVLDDWAWYCHEGNGYVKTDELEKTVDGLVSKLKEQAAEGDALRKFASGSVTYDRDEFPLHVAVQCTPDISKEDCTKCLSKAINGIRSCTTSKRYFDGSYLSANCYVWYSHIDGLLDPPTEFNEYCNPIFY</sequence>
<evidence type="ECO:0000259" key="4">
    <source>
        <dbReference type="PROSITE" id="PS51473"/>
    </source>
</evidence>
<keyword evidence="2" id="KW-0677">Repeat</keyword>
<evidence type="ECO:0000313" key="7">
    <source>
        <dbReference type="Proteomes" id="UP000215914"/>
    </source>
</evidence>
<reference evidence="5 7" key="1">
    <citation type="journal article" date="2017" name="Nature">
        <title>The sunflower genome provides insights into oil metabolism, flowering and Asterid evolution.</title>
        <authorList>
            <person name="Badouin H."/>
            <person name="Gouzy J."/>
            <person name="Grassa C.J."/>
            <person name="Murat F."/>
            <person name="Staton S.E."/>
            <person name="Cottret L."/>
            <person name="Lelandais-Briere C."/>
            <person name="Owens G.L."/>
            <person name="Carrere S."/>
            <person name="Mayjonade B."/>
            <person name="Legrand L."/>
            <person name="Gill N."/>
            <person name="Kane N.C."/>
            <person name="Bowers J.E."/>
            <person name="Hubner S."/>
            <person name="Bellec A."/>
            <person name="Berard A."/>
            <person name="Berges H."/>
            <person name="Blanchet N."/>
            <person name="Boniface M.C."/>
            <person name="Brunel D."/>
            <person name="Catrice O."/>
            <person name="Chaidir N."/>
            <person name="Claudel C."/>
            <person name="Donnadieu C."/>
            <person name="Faraut T."/>
            <person name="Fievet G."/>
            <person name="Helmstetter N."/>
            <person name="King M."/>
            <person name="Knapp S.J."/>
            <person name="Lai Z."/>
            <person name="Le Paslier M.C."/>
            <person name="Lippi Y."/>
            <person name="Lorenzon L."/>
            <person name="Mandel J.R."/>
            <person name="Marage G."/>
            <person name="Marchand G."/>
            <person name="Marquand E."/>
            <person name="Bret-Mestries E."/>
            <person name="Morien E."/>
            <person name="Nambeesan S."/>
            <person name="Nguyen T."/>
            <person name="Pegot-Espagnet P."/>
            <person name="Pouilly N."/>
            <person name="Raftis F."/>
            <person name="Sallet E."/>
            <person name="Schiex T."/>
            <person name="Thomas J."/>
            <person name="Vandecasteele C."/>
            <person name="Vares D."/>
            <person name="Vear F."/>
            <person name="Vautrin S."/>
            <person name="Crespi M."/>
            <person name="Mangin B."/>
            <person name="Burke J.M."/>
            <person name="Salse J."/>
            <person name="Munos S."/>
            <person name="Vincourt P."/>
            <person name="Rieseberg L.H."/>
            <person name="Langlade N.B."/>
        </authorList>
    </citation>
    <scope>NUCLEOTIDE SEQUENCE [LARGE SCALE GENOMIC DNA]</scope>
    <source>
        <strain evidence="7">cv. SF193</strain>
        <tissue evidence="5">Leaves</tissue>
    </source>
</reference>
<dbReference type="Gramene" id="mRNA:HanXRQr2_Chr05g0193951">
    <property type="protein sequence ID" value="CDS:HanXRQr2_Chr05g0193951.1"/>
    <property type="gene ID" value="HanXRQr2_Chr05g0193951"/>
</dbReference>
<dbReference type="EMBL" id="MNCJ02000320">
    <property type="protein sequence ID" value="KAF5804160.1"/>
    <property type="molecule type" value="Genomic_DNA"/>
</dbReference>
<dbReference type="Proteomes" id="UP000215914">
    <property type="component" value="Chromosome 5"/>
</dbReference>
<evidence type="ECO:0000256" key="1">
    <source>
        <dbReference type="ARBA" id="ARBA00022729"/>
    </source>
</evidence>
<reference evidence="6" key="2">
    <citation type="submission" date="2017-02" db="EMBL/GenBank/DDBJ databases">
        <title>Sunflower complete genome.</title>
        <authorList>
            <person name="Langlade N."/>
            <person name="Munos S."/>
        </authorList>
    </citation>
    <scope>NUCLEOTIDE SEQUENCE [LARGE SCALE GENOMIC DNA]</scope>
    <source>
        <tissue evidence="6">Leaves</tissue>
    </source>
</reference>
<evidence type="ECO:0000313" key="6">
    <source>
        <dbReference type="EMBL" id="OTG23882.1"/>
    </source>
</evidence>
<dbReference type="AlphaFoldDB" id="A0A251UM83"/>
<dbReference type="PANTHER" id="PTHR32099">
    <property type="entry name" value="CYSTEINE-RICH REPEAT SECRETORY PROTEIN"/>
    <property type="match status" value="1"/>
</dbReference>
<feature type="signal peptide" evidence="3">
    <location>
        <begin position="1"/>
        <end position="25"/>
    </location>
</feature>
<feature type="domain" description="Gnk2-homologous" evidence="4">
    <location>
        <begin position="30"/>
        <end position="139"/>
    </location>
</feature>
<evidence type="ECO:0000256" key="2">
    <source>
        <dbReference type="ARBA" id="ARBA00022737"/>
    </source>
</evidence>
<keyword evidence="7" id="KW-1185">Reference proteome</keyword>